<feature type="region of interest" description="Disordered" evidence="1">
    <location>
        <begin position="44"/>
        <end position="175"/>
    </location>
</feature>
<dbReference type="EMBL" id="GBBL01000071">
    <property type="protein sequence ID" value="JAC27249.1"/>
    <property type="molecule type" value="mRNA"/>
</dbReference>
<accession>A0A023G0L9</accession>
<feature type="compositionally biased region" description="Basic residues" evidence="1">
    <location>
        <begin position="165"/>
        <end position="175"/>
    </location>
</feature>
<organism evidence="3">
    <name type="scientific">Amblyomma parvum</name>
    <name type="common">South American tick</name>
    <dbReference type="NCBI Taxonomy" id="251391"/>
    <lineage>
        <taxon>Eukaryota</taxon>
        <taxon>Metazoa</taxon>
        <taxon>Ecdysozoa</taxon>
        <taxon>Arthropoda</taxon>
        <taxon>Chelicerata</taxon>
        <taxon>Arachnida</taxon>
        <taxon>Acari</taxon>
        <taxon>Parasitiformes</taxon>
        <taxon>Ixodida</taxon>
        <taxon>Ixodoidea</taxon>
        <taxon>Ixodidae</taxon>
        <taxon>Amblyomminae</taxon>
        <taxon>Amblyomma</taxon>
    </lineage>
</organism>
<feature type="compositionally biased region" description="Polar residues" evidence="1">
    <location>
        <begin position="93"/>
        <end position="106"/>
    </location>
</feature>
<protein>
    <submittedName>
        <fullName evidence="3">Putative secreted mucin</fullName>
    </submittedName>
</protein>
<feature type="signal peptide" evidence="2">
    <location>
        <begin position="1"/>
        <end position="28"/>
    </location>
</feature>
<proteinExistence type="evidence at transcript level"/>
<name>A0A023G0L9_AMBPA</name>
<evidence type="ECO:0000256" key="1">
    <source>
        <dbReference type="SAM" id="MobiDB-lite"/>
    </source>
</evidence>
<evidence type="ECO:0000313" key="3">
    <source>
        <dbReference type="EMBL" id="JAC27249.1"/>
    </source>
</evidence>
<dbReference type="AlphaFoldDB" id="A0A023G0L9"/>
<sequence>MAKTLGILWLQLPVTVLLLISHLRPALANEQQCEGEACGYAEDAAYPDEDGQGSSSPSGLPIMEAVAGSVGEFVPQRTHGTHGNPDLRPSSPPASTTNGASKPTGISQKSSSPSSTYPRGSDPQKATAAASKSSGMPTATPSKSSSARVASSSKRSPPRLQAKPASRRIRRRRGR</sequence>
<reference evidence="3" key="1">
    <citation type="submission" date="2014-03" db="EMBL/GenBank/DDBJ databases">
        <title>The sialotranscriptome of Amblyomma triste, Amblyomma parvum and Amblyomma cajennense ticks, uncovered by 454-based RNA-seq.</title>
        <authorList>
            <person name="Garcia G.R."/>
            <person name="Gardinassi L.G."/>
            <person name="Ribeiro J.M."/>
            <person name="Anatrielo E."/>
            <person name="Ferreira B.R."/>
            <person name="Moreira H.N."/>
            <person name="Mafra C."/>
            <person name="Olegario M.M."/>
            <person name="Szabo P.J."/>
            <person name="Miranda-Santos I.K."/>
            <person name="Maruyama S.R."/>
        </authorList>
    </citation>
    <scope>NUCLEOTIDE SEQUENCE</scope>
    <source>
        <strain evidence="3">Araguapaz</strain>
        <tissue evidence="3">Salivary glands</tissue>
    </source>
</reference>
<feature type="chain" id="PRO_5001520369" evidence="2">
    <location>
        <begin position="29"/>
        <end position="175"/>
    </location>
</feature>
<keyword evidence="2" id="KW-0732">Signal</keyword>
<feature type="compositionally biased region" description="Polar residues" evidence="1">
    <location>
        <begin position="130"/>
        <end position="140"/>
    </location>
</feature>
<evidence type="ECO:0000256" key="2">
    <source>
        <dbReference type="SAM" id="SignalP"/>
    </source>
</evidence>
<feature type="compositionally biased region" description="Low complexity" evidence="1">
    <location>
        <begin position="141"/>
        <end position="159"/>
    </location>
</feature>